<feature type="domain" description="CAP-Gly" evidence="3">
    <location>
        <begin position="306"/>
        <end position="350"/>
    </location>
</feature>
<sequence>MVEAFEMIIEYDGDGEAEFDVNKSKDKPLGNKTEHKRDQLKPSKTMEASTPSPLPSDDESDATGSSNKVERKTPTPVPITIQPSTSASTPTETKAKKKIPATPKDDYTAEPIQGKLFDDVKDPVKPKEVKKKEDKPKGGLKEPTNTPSIATSVSNPSPKFPKGFIIYLFIYIYMYVYIYVYAYYTYVSKSANTSPRKSNIETKKKTSQQLGASPSRASASAAALDTGAALQSRRAKTSFGVTQKKSAIDNNNSNNTNDNNNNNNNNNDDKKKNRHRDRNTKKGKKIIEGDKVLVQNKYAAIIRYIGRDEAKKDAIYGVELLDKDAVGEHNGTVDGKTYFSCPDKKGLLVTKKDFKPLRDVPVHNQQKYN</sequence>
<keyword evidence="2" id="KW-0812">Transmembrane</keyword>
<feature type="compositionally biased region" description="Polar residues" evidence="1">
    <location>
        <begin position="143"/>
        <end position="154"/>
    </location>
</feature>
<accession>X6N429</accession>
<feature type="transmembrane region" description="Helical" evidence="2">
    <location>
        <begin position="164"/>
        <end position="184"/>
    </location>
</feature>
<dbReference type="InterPro" id="IPR036859">
    <property type="entry name" value="CAP-Gly_dom_sf"/>
</dbReference>
<reference evidence="4 5" key="1">
    <citation type="journal article" date="2013" name="Curr. Biol.">
        <title>The Genome of the Foraminiferan Reticulomyxa filosa.</title>
        <authorList>
            <person name="Glockner G."/>
            <person name="Hulsmann N."/>
            <person name="Schleicher M."/>
            <person name="Noegel A.A."/>
            <person name="Eichinger L."/>
            <person name="Gallinger C."/>
            <person name="Pawlowski J."/>
            <person name="Sierra R."/>
            <person name="Euteneuer U."/>
            <person name="Pillet L."/>
            <person name="Moustafa A."/>
            <person name="Platzer M."/>
            <person name="Groth M."/>
            <person name="Szafranski K."/>
            <person name="Schliwa M."/>
        </authorList>
    </citation>
    <scope>NUCLEOTIDE SEQUENCE [LARGE SCALE GENOMIC DNA]</scope>
</reference>
<feature type="compositionally biased region" description="Low complexity" evidence="1">
    <location>
        <begin position="249"/>
        <end position="266"/>
    </location>
</feature>
<evidence type="ECO:0000313" key="5">
    <source>
        <dbReference type="Proteomes" id="UP000023152"/>
    </source>
</evidence>
<evidence type="ECO:0000313" key="4">
    <source>
        <dbReference type="EMBL" id="ETO20668.1"/>
    </source>
</evidence>
<dbReference type="Gene3D" id="2.30.30.190">
    <property type="entry name" value="CAP Gly-rich-like domain"/>
    <property type="match status" value="1"/>
</dbReference>
<evidence type="ECO:0000256" key="2">
    <source>
        <dbReference type="SAM" id="Phobius"/>
    </source>
</evidence>
<feature type="compositionally biased region" description="Basic and acidic residues" evidence="1">
    <location>
        <begin position="20"/>
        <end position="41"/>
    </location>
</feature>
<organism evidence="4 5">
    <name type="scientific">Reticulomyxa filosa</name>
    <dbReference type="NCBI Taxonomy" id="46433"/>
    <lineage>
        <taxon>Eukaryota</taxon>
        <taxon>Sar</taxon>
        <taxon>Rhizaria</taxon>
        <taxon>Retaria</taxon>
        <taxon>Foraminifera</taxon>
        <taxon>Monothalamids</taxon>
        <taxon>Reticulomyxidae</taxon>
        <taxon>Reticulomyxa</taxon>
    </lineage>
</organism>
<feature type="compositionally biased region" description="Basic and acidic residues" evidence="1">
    <location>
        <begin position="116"/>
        <end position="140"/>
    </location>
</feature>
<evidence type="ECO:0000256" key="1">
    <source>
        <dbReference type="SAM" id="MobiDB-lite"/>
    </source>
</evidence>
<dbReference type="Proteomes" id="UP000023152">
    <property type="component" value="Unassembled WGS sequence"/>
</dbReference>
<dbReference type="AlphaFoldDB" id="X6N429"/>
<feature type="compositionally biased region" description="Acidic residues" evidence="1">
    <location>
        <begin position="10"/>
        <end position="19"/>
    </location>
</feature>
<proteinExistence type="predicted"/>
<dbReference type="PROSITE" id="PS50245">
    <property type="entry name" value="CAP_GLY_2"/>
    <property type="match status" value="1"/>
</dbReference>
<keyword evidence="5" id="KW-1185">Reference proteome</keyword>
<dbReference type="Pfam" id="PF01302">
    <property type="entry name" value="CAP_GLY"/>
    <property type="match status" value="1"/>
</dbReference>
<protein>
    <submittedName>
        <fullName evidence="4">DOCK family protein</fullName>
    </submittedName>
</protein>
<feature type="region of interest" description="Disordered" evidence="1">
    <location>
        <begin position="10"/>
        <end position="154"/>
    </location>
</feature>
<dbReference type="InterPro" id="IPR000938">
    <property type="entry name" value="CAP-Gly_domain"/>
</dbReference>
<keyword evidence="2" id="KW-0472">Membrane</keyword>
<comment type="caution">
    <text evidence="4">The sequence shown here is derived from an EMBL/GenBank/DDBJ whole genome shotgun (WGS) entry which is preliminary data.</text>
</comment>
<feature type="region of interest" description="Disordered" evidence="1">
    <location>
        <begin position="235"/>
        <end position="284"/>
    </location>
</feature>
<feature type="non-terminal residue" evidence="4">
    <location>
        <position position="369"/>
    </location>
</feature>
<name>X6N429_RETFI</name>
<evidence type="ECO:0000259" key="3">
    <source>
        <dbReference type="PROSITE" id="PS50245"/>
    </source>
</evidence>
<keyword evidence="2" id="KW-1133">Transmembrane helix</keyword>
<feature type="compositionally biased region" description="Basic residues" evidence="1">
    <location>
        <begin position="272"/>
        <end position="284"/>
    </location>
</feature>
<dbReference type="SMART" id="SM01052">
    <property type="entry name" value="CAP_GLY"/>
    <property type="match status" value="1"/>
</dbReference>
<dbReference type="OrthoDB" id="5273213at2759"/>
<feature type="region of interest" description="Disordered" evidence="1">
    <location>
        <begin position="192"/>
        <end position="218"/>
    </location>
</feature>
<dbReference type="EMBL" id="ASPP01012378">
    <property type="protein sequence ID" value="ETO20668.1"/>
    <property type="molecule type" value="Genomic_DNA"/>
</dbReference>
<gene>
    <name evidence="4" type="ORF">RFI_16549</name>
</gene>
<dbReference type="SUPFAM" id="SSF74924">
    <property type="entry name" value="Cap-Gly domain"/>
    <property type="match status" value="1"/>
</dbReference>